<dbReference type="eggNOG" id="COG0456">
    <property type="taxonomic scope" value="Bacteria"/>
</dbReference>
<dbReference type="HOGENOM" id="CLU_105924_0_0_7"/>
<reference evidence="3 4" key="1">
    <citation type="journal article" date="2012" name="Environ. Microbiol.">
        <title>The genome sequence of Desulfatibacillum alkenivorans AK-01: a blueprint for anaerobic alkane oxidation.</title>
        <authorList>
            <person name="Callaghan A.V."/>
            <person name="Morris B.E."/>
            <person name="Pereira I.A."/>
            <person name="McInerney M.J."/>
            <person name="Austin R.N."/>
            <person name="Groves J.T."/>
            <person name="Kukor J.J."/>
            <person name="Suflita J.M."/>
            <person name="Young L.Y."/>
            <person name="Zylstra G.J."/>
            <person name="Wawrik B."/>
        </authorList>
    </citation>
    <scope>NUCLEOTIDE SEQUENCE [LARGE SCALE GENOMIC DNA]</scope>
    <source>
        <strain evidence="3 4">AK-01</strain>
    </source>
</reference>
<dbReference type="EMBL" id="CP001322">
    <property type="protein sequence ID" value="ACL02507.1"/>
    <property type="molecule type" value="Genomic_DNA"/>
</dbReference>
<dbReference type="PROSITE" id="PS51186">
    <property type="entry name" value="GNAT"/>
    <property type="match status" value="1"/>
</dbReference>
<evidence type="ECO:0000313" key="4">
    <source>
        <dbReference type="Proteomes" id="UP000000739"/>
    </source>
</evidence>
<evidence type="ECO:0000313" key="3">
    <source>
        <dbReference type="EMBL" id="ACL02507.1"/>
    </source>
</evidence>
<keyword evidence="4" id="KW-1185">Reference proteome</keyword>
<evidence type="ECO:0000259" key="2">
    <source>
        <dbReference type="PROSITE" id="PS51186"/>
    </source>
</evidence>
<feature type="domain" description="N-acetyltransferase" evidence="2">
    <location>
        <begin position="4"/>
        <end position="160"/>
    </location>
</feature>
<dbReference type="InterPro" id="IPR050769">
    <property type="entry name" value="NAT_camello-type"/>
</dbReference>
<organism evidence="3 4">
    <name type="scientific">Desulfatibacillum aliphaticivorans</name>
    <dbReference type="NCBI Taxonomy" id="218208"/>
    <lineage>
        <taxon>Bacteria</taxon>
        <taxon>Pseudomonadati</taxon>
        <taxon>Thermodesulfobacteriota</taxon>
        <taxon>Desulfobacteria</taxon>
        <taxon>Desulfobacterales</taxon>
        <taxon>Desulfatibacillaceae</taxon>
        <taxon>Desulfatibacillum</taxon>
    </lineage>
</organism>
<dbReference type="CDD" id="cd04301">
    <property type="entry name" value="NAT_SF"/>
    <property type="match status" value="1"/>
</dbReference>
<name>B8FHU0_DESAL</name>
<keyword evidence="1" id="KW-0808">Transferase</keyword>
<dbReference type="InterPro" id="IPR000182">
    <property type="entry name" value="GNAT_dom"/>
</dbReference>
<dbReference type="PANTHER" id="PTHR13947">
    <property type="entry name" value="GNAT FAMILY N-ACETYLTRANSFERASE"/>
    <property type="match status" value="1"/>
</dbReference>
<accession>B8FHU0</accession>
<evidence type="ECO:0000256" key="1">
    <source>
        <dbReference type="ARBA" id="ARBA00022679"/>
    </source>
</evidence>
<dbReference type="GO" id="GO:0008080">
    <property type="term" value="F:N-acetyltransferase activity"/>
    <property type="evidence" value="ECO:0007669"/>
    <property type="project" value="InterPro"/>
</dbReference>
<dbReference type="Gene3D" id="3.40.630.30">
    <property type="match status" value="1"/>
</dbReference>
<gene>
    <name evidence="3" type="ordered locus">Dalk_0802</name>
</gene>
<dbReference type="PANTHER" id="PTHR13947:SF37">
    <property type="entry name" value="LD18367P"/>
    <property type="match status" value="1"/>
</dbReference>
<dbReference type="SUPFAM" id="SSF55729">
    <property type="entry name" value="Acyl-CoA N-acyltransferases (Nat)"/>
    <property type="match status" value="1"/>
</dbReference>
<dbReference type="RefSeq" id="WP_012609946.1">
    <property type="nucleotide sequence ID" value="NC_011768.1"/>
</dbReference>
<dbReference type="KEGG" id="dal:Dalk_0802"/>
<protein>
    <submittedName>
        <fullName evidence="3">GCN5-related N-acetyltransferase</fullName>
    </submittedName>
</protein>
<dbReference type="AlphaFoldDB" id="B8FHU0"/>
<dbReference type="Pfam" id="PF00583">
    <property type="entry name" value="Acetyltransf_1"/>
    <property type="match status" value="1"/>
</dbReference>
<dbReference type="Proteomes" id="UP000000739">
    <property type="component" value="Chromosome"/>
</dbReference>
<sequence>MEHVVIATYVAGAIGRVAEMHARYYSENWGFGLYFEAKVASELSEFLNRFVPGRDYFKVALTRGRVHGSLAIDAIKAKEEGAHLRWFITSSALRGTGAGNRLLQDSIDFCKRQGYPSIYLWTFEGLALARHLYEKFGFKLVEERPGDQWGVRVKEQKFVLPL</sequence>
<dbReference type="InterPro" id="IPR016181">
    <property type="entry name" value="Acyl_CoA_acyltransferase"/>
</dbReference>
<proteinExistence type="predicted"/>